<evidence type="ECO:0000256" key="1">
    <source>
        <dbReference type="SAM" id="SignalP"/>
    </source>
</evidence>
<dbReference type="Pfam" id="PF26622">
    <property type="entry name" value="DUF8199"/>
    <property type="match status" value="1"/>
</dbReference>
<reference evidence="2 3" key="1">
    <citation type="submission" date="2016-01" db="EMBL/GenBank/DDBJ databases">
        <title>Genome sequencing of Roseivirga seohaensis SW-152.</title>
        <authorList>
            <person name="Selvaratnam C."/>
            <person name="Thevarajoo S."/>
            <person name="Goh K.M."/>
            <person name="Ee R."/>
            <person name="Chan K.-G."/>
            <person name="Chong C.S."/>
        </authorList>
    </citation>
    <scope>NUCLEOTIDE SEQUENCE [LARGE SCALE GENOMIC DNA]</scope>
    <source>
        <strain evidence="2 3">SW-152</strain>
    </source>
</reference>
<keyword evidence="1" id="KW-0732">Signal</keyword>
<evidence type="ECO:0000313" key="2">
    <source>
        <dbReference type="EMBL" id="KYG79280.1"/>
    </source>
</evidence>
<dbReference type="STRING" id="1914963.AWW67_12945"/>
<dbReference type="NCBIfam" id="NF047658">
    <property type="entry name" value="HYC_CC_PP"/>
    <property type="match status" value="1"/>
</dbReference>
<dbReference type="EMBL" id="LRPB01000049">
    <property type="protein sequence ID" value="KYG79280.1"/>
    <property type="molecule type" value="Genomic_DNA"/>
</dbReference>
<comment type="caution">
    <text evidence="2">The sequence shown here is derived from an EMBL/GenBank/DDBJ whole genome shotgun (WGS) entry which is preliminary data.</text>
</comment>
<dbReference type="Proteomes" id="UP000075663">
    <property type="component" value="Unassembled WGS sequence"/>
</dbReference>
<feature type="chain" id="PRO_5007574902" evidence="1">
    <location>
        <begin position="24"/>
        <end position="139"/>
    </location>
</feature>
<proteinExistence type="predicted"/>
<feature type="signal peptide" evidence="1">
    <location>
        <begin position="1"/>
        <end position="23"/>
    </location>
</feature>
<sequence>MKKIFSITLALMLLLSNIGYTMATHYCGGEAVESKLMLVKHNLDCGMPDMEQGCEEDMPNGHQFSSKPCCQNEYQTFQIEDTFKTPVIQASPNWMFVSAFVQTFLNPALYTPTSLPQYRNYSPPLPKQDNQALFQSFLI</sequence>
<protein>
    <submittedName>
        <fullName evidence="2">Uncharacterized protein</fullName>
    </submittedName>
</protein>
<evidence type="ECO:0000313" key="3">
    <source>
        <dbReference type="Proteomes" id="UP000075663"/>
    </source>
</evidence>
<name>A0A150XKP0_9BACT</name>
<accession>A0A150XKP0</accession>
<dbReference type="RefSeq" id="WP_062303365.1">
    <property type="nucleotide sequence ID" value="NZ_LRPB01000049.1"/>
</dbReference>
<dbReference type="InterPro" id="IPR058060">
    <property type="entry name" value="HYC_CC_PP"/>
</dbReference>
<organism evidence="2 3">
    <name type="scientific">Roseivirga seohaensis</name>
    <dbReference type="NCBI Taxonomy" id="1914963"/>
    <lineage>
        <taxon>Bacteria</taxon>
        <taxon>Pseudomonadati</taxon>
        <taxon>Bacteroidota</taxon>
        <taxon>Cytophagia</taxon>
        <taxon>Cytophagales</taxon>
        <taxon>Roseivirgaceae</taxon>
        <taxon>Roseivirga</taxon>
    </lineage>
</organism>
<dbReference type="InterPro" id="IPR058512">
    <property type="entry name" value="DUF8199"/>
</dbReference>
<dbReference type="AlphaFoldDB" id="A0A150XKP0"/>
<gene>
    <name evidence="2" type="ORF">AWW67_12945</name>
</gene>